<comment type="caution">
    <text evidence="1">The sequence shown here is derived from an EMBL/GenBank/DDBJ whole genome shotgun (WGS) entry which is preliminary data.</text>
</comment>
<dbReference type="Pfam" id="PF11236">
    <property type="entry name" value="DUF3037"/>
    <property type="match status" value="1"/>
</dbReference>
<sequence length="131" mass="15441">MKLMKQERHVFEYAVIRLVPRVEREEFLNIGVVLYCAKHKFLEMRYHVEIEKWYMMDKQVEVDEVIAHLKSFKEICMGGQAGGTIGRLDRPDRFRWLTATRSTILQTSKVHLGLCEDPEATLSQLFEQLVL</sequence>
<evidence type="ECO:0000313" key="1">
    <source>
        <dbReference type="EMBL" id="MFC0321852.1"/>
    </source>
</evidence>
<accession>A0ABV6HSJ4</accession>
<protein>
    <submittedName>
        <fullName evidence="1">DUF3037 domain-containing protein</fullName>
    </submittedName>
</protein>
<gene>
    <name evidence="1" type="ORF">ACFFI0_26295</name>
</gene>
<dbReference type="InterPro" id="IPR021398">
    <property type="entry name" value="DUF3037"/>
</dbReference>
<reference evidence="1 2" key="1">
    <citation type="submission" date="2024-09" db="EMBL/GenBank/DDBJ databases">
        <authorList>
            <person name="Sun Q."/>
            <person name="Mori K."/>
        </authorList>
    </citation>
    <scope>NUCLEOTIDE SEQUENCE [LARGE SCALE GENOMIC DNA]</scope>
    <source>
        <strain evidence="1 2">CCM 7765</strain>
    </source>
</reference>
<name>A0ABV6HSJ4_9SPHI</name>
<dbReference type="RefSeq" id="WP_130857202.1">
    <property type="nucleotide sequence ID" value="NZ_JBHLWO010000007.1"/>
</dbReference>
<dbReference type="EMBL" id="JBHLWO010000007">
    <property type="protein sequence ID" value="MFC0321852.1"/>
    <property type="molecule type" value="Genomic_DNA"/>
</dbReference>
<dbReference type="Proteomes" id="UP001589774">
    <property type="component" value="Unassembled WGS sequence"/>
</dbReference>
<proteinExistence type="predicted"/>
<evidence type="ECO:0000313" key="2">
    <source>
        <dbReference type="Proteomes" id="UP001589774"/>
    </source>
</evidence>
<keyword evidence="2" id="KW-1185">Reference proteome</keyword>
<organism evidence="1 2">
    <name type="scientific">Olivibacter oleidegradans</name>
    <dbReference type="NCBI Taxonomy" id="760123"/>
    <lineage>
        <taxon>Bacteria</taxon>
        <taxon>Pseudomonadati</taxon>
        <taxon>Bacteroidota</taxon>
        <taxon>Sphingobacteriia</taxon>
        <taxon>Sphingobacteriales</taxon>
        <taxon>Sphingobacteriaceae</taxon>
        <taxon>Olivibacter</taxon>
    </lineage>
</organism>